<comment type="caution">
    <text evidence="6">The sequence shown here is derived from an EMBL/GenBank/DDBJ whole genome shotgun (WGS) entry which is preliminary data.</text>
</comment>
<dbReference type="RefSeq" id="WP_101358326.1">
    <property type="nucleotide sequence ID" value="NZ_NKXO01000014.1"/>
</dbReference>
<keyword evidence="2" id="KW-0479">Metal-binding</keyword>
<dbReference type="SUPFAM" id="SSF56281">
    <property type="entry name" value="Metallo-hydrolase/oxidoreductase"/>
    <property type="match status" value="1"/>
</dbReference>
<dbReference type="InterPro" id="IPR051453">
    <property type="entry name" value="MBL_Glyoxalase_II"/>
</dbReference>
<organism evidence="6 7">
    <name type="scientific">Raineya orbicola</name>
    <dbReference type="NCBI Taxonomy" id="2016530"/>
    <lineage>
        <taxon>Bacteria</taxon>
        <taxon>Pseudomonadati</taxon>
        <taxon>Bacteroidota</taxon>
        <taxon>Cytophagia</taxon>
        <taxon>Cytophagales</taxon>
        <taxon>Raineyaceae</taxon>
        <taxon>Raineya</taxon>
    </lineage>
</organism>
<dbReference type="PANTHER" id="PTHR46233:SF3">
    <property type="entry name" value="HYDROXYACYLGLUTATHIONE HYDROLASE GLOC"/>
    <property type="match status" value="1"/>
</dbReference>
<proteinExistence type="predicted"/>
<dbReference type="InterPro" id="IPR036866">
    <property type="entry name" value="RibonucZ/Hydroxyglut_hydro"/>
</dbReference>
<dbReference type="OrthoDB" id="9802248at2"/>
<sequence length="211" mass="23814">MIQIASFVFSPFAENTFVLYDETREAVIIDPGCYNSVERKTLQDFIQENNLQVVKLLNTHCHLDHVFGNEFVKQTFAVQSYAHASEDFNLGILEASARMFGIARVESTRTDVYLQENEIIEFGNSALKVLFTPGHSPGHVVFYNEKQGFCINGDVLFRTSIGRTDLPGGNYQTLIHSIRNVMFALPDDTTIFTGHGEPTTIAFEKKHNPFL</sequence>
<evidence type="ECO:0000256" key="1">
    <source>
        <dbReference type="ARBA" id="ARBA00001947"/>
    </source>
</evidence>
<dbReference type="GO" id="GO:0046872">
    <property type="term" value="F:metal ion binding"/>
    <property type="evidence" value="ECO:0007669"/>
    <property type="project" value="UniProtKB-KW"/>
</dbReference>
<dbReference type="Pfam" id="PF00753">
    <property type="entry name" value="Lactamase_B"/>
    <property type="match status" value="1"/>
</dbReference>
<dbReference type="Proteomes" id="UP000233387">
    <property type="component" value="Unassembled WGS sequence"/>
</dbReference>
<protein>
    <submittedName>
        <fullName evidence="6">Zn-dependent hydrolase</fullName>
    </submittedName>
</protein>
<accession>A0A2N3IHU7</accession>
<evidence type="ECO:0000259" key="5">
    <source>
        <dbReference type="SMART" id="SM00849"/>
    </source>
</evidence>
<dbReference type="PANTHER" id="PTHR46233">
    <property type="entry name" value="HYDROXYACYLGLUTATHIONE HYDROLASE GLOC"/>
    <property type="match status" value="1"/>
</dbReference>
<dbReference type="Gene3D" id="3.60.15.10">
    <property type="entry name" value="Ribonuclease Z/Hydroxyacylglutathione hydrolase-like"/>
    <property type="match status" value="1"/>
</dbReference>
<feature type="domain" description="Metallo-beta-lactamase" evidence="5">
    <location>
        <begin position="13"/>
        <end position="195"/>
    </location>
</feature>
<gene>
    <name evidence="6" type="ORF">Rain11_1058</name>
</gene>
<dbReference type="SMART" id="SM00849">
    <property type="entry name" value="Lactamase_B"/>
    <property type="match status" value="1"/>
</dbReference>
<comment type="cofactor">
    <cofactor evidence="1">
        <name>Zn(2+)</name>
        <dbReference type="ChEBI" id="CHEBI:29105"/>
    </cofactor>
</comment>
<evidence type="ECO:0000256" key="2">
    <source>
        <dbReference type="ARBA" id="ARBA00022723"/>
    </source>
</evidence>
<evidence type="ECO:0000313" key="7">
    <source>
        <dbReference type="Proteomes" id="UP000233387"/>
    </source>
</evidence>
<evidence type="ECO:0000256" key="4">
    <source>
        <dbReference type="ARBA" id="ARBA00022833"/>
    </source>
</evidence>
<dbReference type="AlphaFoldDB" id="A0A2N3IHU7"/>
<evidence type="ECO:0000313" key="6">
    <source>
        <dbReference type="EMBL" id="PKQ69861.1"/>
    </source>
</evidence>
<keyword evidence="3 6" id="KW-0378">Hydrolase</keyword>
<dbReference type="GO" id="GO:0016787">
    <property type="term" value="F:hydrolase activity"/>
    <property type="evidence" value="ECO:0007669"/>
    <property type="project" value="UniProtKB-KW"/>
</dbReference>
<dbReference type="EMBL" id="NKXO01000014">
    <property type="protein sequence ID" value="PKQ69861.1"/>
    <property type="molecule type" value="Genomic_DNA"/>
</dbReference>
<evidence type="ECO:0000256" key="3">
    <source>
        <dbReference type="ARBA" id="ARBA00022801"/>
    </source>
</evidence>
<dbReference type="InterPro" id="IPR001279">
    <property type="entry name" value="Metallo-B-lactamas"/>
</dbReference>
<keyword evidence="4" id="KW-0862">Zinc</keyword>
<name>A0A2N3IHU7_9BACT</name>
<reference evidence="6 7" key="1">
    <citation type="submission" date="2017-06" db="EMBL/GenBank/DDBJ databases">
        <title>Raineya orbicola gen. nov., sp. nov. a slightly thermophilic bacterium of the phylum Bacteroidetes and the description of Raineyaceae fam. nov.</title>
        <authorList>
            <person name="Albuquerque L."/>
            <person name="Polonia A.R.M."/>
            <person name="Barroso C."/>
            <person name="Froufe H.J.C."/>
            <person name="Lage O."/>
            <person name="Lobo-Da-Cunha A."/>
            <person name="Egas C."/>
            <person name="Da Costa M.S."/>
        </authorList>
    </citation>
    <scope>NUCLEOTIDE SEQUENCE [LARGE SCALE GENOMIC DNA]</scope>
    <source>
        <strain evidence="6 7">SPSPC-11</strain>
    </source>
</reference>
<keyword evidence="7" id="KW-1185">Reference proteome</keyword>